<dbReference type="InterPro" id="IPR039424">
    <property type="entry name" value="SBP_5"/>
</dbReference>
<evidence type="ECO:0000313" key="7">
    <source>
        <dbReference type="EMBL" id="MVQ50297.1"/>
    </source>
</evidence>
<comment type="caution">
    <text evidence="7">The sequence shown here is derived from an EMBL/GenBank/DDBJ whole genome shotgun (WGS) entry which is preliminary data.</text>
</comment>
<keyword evidence="8" id="KW-1185">Reference proteome</keyword>
<proteinExistence type="inferred from homology"/>
<dbReference type="PANTHER" id="PTHR30290">
    <property type="entry name" value="PERIPLASMIC BINDING COMPONENT OF ABC TRANSPORTER"/>
    <property type="match status" value="1"/>
</dbReference>
<feature type="chain" id="PRO_5039378295" evidence="5">
    <location>
        <begin position="29"/>
        <end position="525"/>
    </location>
</feature>
<dbReference type="CDD" id="cd00995">
    <property type="entry name" value="PBP2_NikA_DppA_OppA_like"/>
    <property type="match status" value="1"/>
</dbReference>
<comment type="subcellular location">
    <subcellularLocation>
        <location evidence="1">Cell membrane</location>
        <topology evidence="1">Lipid-anchor</topology>
    </subcellularLocation>
</comment>
<feature type="signal peptide" evidence="5">
    <location>
        <begin position="1"/>
        <end position="28"/>
    </location>
</feature>
<dbReference type="Gene3D" id="3.40.190.10">
    <property type="entry name" value="Periplasmic binding protein-like II"/>
    <property type="match status" value="1"/>
</dbReference>
<dbReference type="PROSITE" id="PS01040">
    <property type="entry name" value="SBP_BACTERIAL_5"/>
    <property type="match status" value="1"/>
</dbReference>
<dbReference type="GO" id="GO:1904680">
    <property type="term" value="F:peptide transmembrane transporter activity"/>
    <property type="evidence" value="ECO:0007669"/>
    <property type="project" value="TreeGrafter"/>
</dbReference>
<dbReference type="InterPro" id="IPR023765">
    <property type="entry name" value="SBP_5_CS"/>
</dbReference>
<gene>
    <name evidence="7" type="ORF">GON03_14005</name>
</gene>
<keyword evidence="4 5" id="KW-0732">Signal</keyword>
<dbReference type="AlphaFoldDB" id="A0A6L6XUJ8"/>
<evidence type="ECO:0000256" key="4">
    <source>
        <dbReference type="ARBA" id="ARBA00022729"/>
    </source>
</evidence>
<dbReference type="GO" id="GO:0015833">
    <property type="term" value="P:peptide transport"/>
    <property type="evidence" value="ECO:0007669"/>
    <property type="project" value="TreeGrafter"/>
</dbReference>
<evidence type="ECO:0000259" key="6">
    <source>
        <dbReference type="Pfam" id="PF00496"/>
    </source>
</evidence>
<dbReference type="PIRSF" id="PIRSF002741">
    <property type="entry name" value="MppA"/>
    <property type="match status" value="1"/>
</dbReference>
<sequence length="525" mass="57100">MRASSRLTITRSLALAVAGALTLGVLTACSSAVGEAHRGGSESGPSDGGLLRIGSTSDIVPATIFTNSSDATNTLIGAVYDSLIDYPLDSLEPQPRLATSWEQADDGLSLTLQLRDDVKFHSGRDFTSKDVEFSIKTWADPTWTVQLQRTAAAITGFDTTDPHAITLTFDHPLSNVFDLLDMLPIIDSESIDELKQGKAYVGTGPFVFESWTPSSKLEFTRNDDYWGDEPHLDGIEVDIVSDPQAQVSQLRSGQLDLITGASNRDLETLGKDSKFSVTGFDGAAQQIYVGADLTNPNLDDLELRKAIAYAVDRERIVDEVFRGVGTPINLPWPDYSPAYDAAGNETYPYDPDQAKGIVTKLGDLPTLPLAYPAGNANYEQVAQIVQANLEAVGIKTELQPTEYSQFIKQLIGGTMGGLWILQHAYAHYTPSTLAVSAYPFNADKNASHFESAEYKRHAEAAWGAPSGDSPEAIENYQALNKDLLDNLFLIELALLHFQVASTPDVQDFTMSKRGELDFRATYLAD</sequence>
<evidence type="ECO:0000313" key="8">
    <source>
        <dbReference type="Proteomes" id="UP000473525"/>
    </source>
</evidence>
<protein>
    <submittedName>
        <fullName evidence="7">ABC transporter substrate-binding protein</fullName>
    </submittedName>
</protein>
<dbReference type="PANTHER" id="PTHR30290:SF10">
    <property type="entry name" value="PERIPLASMIC OLIGOPEPTIDE-BINDING PROTEIN-RELATED"/>
    <property type="match status" value="1"/>
</dbReference>
<evidence type="ECO:0000256" key="3">
    <source>
        <dbReference type="ARBA" id="ARBA00022448"/>
    </source>
</evidence>
<evidence type="ECO:0000256" key="1">
    <source>
        <dbReference type="ARBA" id="ARBA00004193"/>
    </source>
</evidence>
<reference evidence="7 8" key="1">
    <citation type="submission" date="2019-12" db="EMBL/GenBank/DDBJ databases">
        <authorList>
            <person name="Huq M.A."/>
        </authorList>
    </citation>
    <scope>NUCLEOTIDE SEQUENCE [LARGE SCALE GENOMIC DNA]</scope>
    <source>
        <strain evidence="7 8">MAH-18</strain>
    </source>
</reference>
<evidence type="ECO:0000256" key="2">
    <source>
        <dbReference type="ARBA" id="ARBA00005695"/>
    </source>
</evidence>
<dbReference type="InterPro" id="IPR030678">
    <property type="entry name" value="Peptide/Ni-bd"/>
</dbReference>
<dbReference type="RefSeq" id="WP_181645311.1">
    <property type="nucleotide sequence ID" value="NZ_WSEK01000004.1"/>
</dbReference>
<organism evidence="7 8">
    <name type="scientific">Nocardioides agri</name>
    <dbReference type="NCBI Taxonomy" id="2682843"/>
    <lineage>
        <taxon>Bacteria</taxon>
        <taxon>Bacillati</taxon>
        <taxon>Actinomycetota</taxon>
        <taxon>Actinomycetes</taxon>
        <taxon>Propionibacteriales</taxon>
        <taxon>Nocardioidaceae</taxon>
        <taxon>Nocardioides</taxon>
    </lineage>
</organism>
<feature type="domain" description="Solute-binding protein family 5" evidence="6">
    <location>
        <begin position="92"/>
        <end position="410"/>
    </location>
</feature>
<dbReference type="Gene3D" id="3.10.105.10">
    <property type="entry name" value="Dipeptide-binding Protein, Domain 3"/>
    <property type="match status" value="1"/>
</dbReference>
<comment type="similarity">
    <text evidence="2">Belongs to the bacterial solute-binding protein 5 family.</text>
</comment>
<accession>A0A6L6XUJ8</accession>
<dbReference type="GO" id="GO:0043190">
    <property type="term" value="C:ATP-binding cassette (ABC) transporter complex"/>
    <property type="evidence" value="ECO:0007669"/>
    <property type="project" value="InterPro"/>
</dbReference>
<dbReference type="EMBL" id="WSEK01000004">
    <property type="protein sequence ID" value="MVQ50297.1"/>
    <property type="molecule type" value="Genomic_DNA"/>
</dbReference>
<dbReference type="GO" id="GO:0042597">
    <property type="term" value="C:periplasmic space"/>
    <property type="evidence" value="ECO:0007669"/>
    <property type="project" value="UniProtKB-ARBA"/>
</dbReference>
<dbReference type="InterPro" id="IPR000914">
    <property type="entry name" value="SBP_5_dom"/>
</dbReference>
<evidence type="ECO:0000256" key="5">
    <source>
        <dbReference type="SAM" id="SignalP"/>
    </source>
</evidence>
<name>A0A6L6XUJ8_9ACTN</name>
<dbReference type="Proteomes" id="UP000473525">
    <property type="component" value="Unassembled WGS sequence"/>
</dbReference>
<dbReference type="SUPFAM" id="SSF53850">
    <property type="entry name" value="Periplasmic binding protein-like II"/>
    <property type="match status" value="1"/>
</dbReference>
<keyword evidence="3" id="KW-0813">Transport</keyword>
<dbReference type="Pfam" id="PF00496">
    <property type="entry name" value="SBP_bac_5"/>
    <property type="match status" value="1"/>
</dbReference>
<dbReference type="PROSITE" id="PS51257">
    <property type="entry name" value="PROKAR_LIPOPROTEIN"/>
    <property type="match status" value="1"/>
</dbReference>